<dbReference type="GO" id="GO:0006402">
    <property type="term" value="P:mRNA catabolic process"/>
    <property type="evidence" value="ECO:0007669"/>
    <property type="project" value="TreeGrafter"/>
</dbReference>
<sequence length="286" mass="32091">MLTYESASELIHLNLEEEVELKILSEDATFRLQWHHQQGAIDTADLETHIKVANPDDPEPSINTYVENHADPAMGLVSEMMVLCSEVLPTFGSYNNIPLPYRGQLQSYVDASLFAHLPEGPVRSSGYVRIMHAAEIDFRKPVRHLVLGLPGYVQFTSPIRRYMDLLAHYQVKAFLRGDSPAFTAGQLEGIASSVNMNAPVAKRLFSCSLKYWILEFLRRQPKGKRSHALVLRFIYCSIIAPGGYQASAWVSVGVQIGDEIDVRVEEAHPCEDVLALKEVVQRNVKT</sequence>
<dbReference type="InterPro" id="IPR001900">
    <property type="entry name" value="RNase_II/R"/>
</dbReference>
<dbReference type="AlphaFoldDB" id="A0AAN8VYX8"/>
<feature type="domain" description="RNB" evidence="1">
    <location>
        <begin position="2"/>
        <end position="176"/>
    </location>
</feature>
<dbReference type="GO" id="GO:0003723">
    <property type="term" value="F:RNA binding"/>
    <property type="evidence" value="ECO:0007669"/>
    <property type="project" value="InterPro"/>
</dbReference>
<dbReference type="PANTHER" id="PTHR23355:SF42">
    <property type="entry name" value="RIBONUCLEASE II, CHLOROPLASTIC_MITOCHONDRIAL"/>
    <property type="match status" value="1"/>
</dbReference>
<dbReference type="PANTHER" id="PTHR23355">
    <property type="entry name" value="RIBONUCLEASE"/>
    <property type="match status" value="1"/>
</dbReference>
<accession>A0AAN8VYX8</accession>
<gene>
    <name evidence="2" type="ORF">RJ641_028342</name>
</gene>
<evidence type="ECO:0000313" key="3">
    <source>
        <dbReference type="Proteomes" id="UP001370490"/>
    </source>
</evidence>
<feature type="non-terminal residue" evidence="2">
    <location>
        <position position="286"/>
    </location>
</feature>
<reference evidence="2 3" key="1">
    <citation type="submission" date="2023-12" db="EMBL/GenBank/DDBJ databases">
        <title>A high-quality genome assembly for Dillenia turbinata (Dilleniales).</title>
        <authorList>
            <person name="Chanderbali A."/>
        </authorList>
    </citation>
    <scope>NUCLEOTIDE SEQUENCE [LARGE SCALE GENOMIC DNA]</scope>
    <source>
        <strain evidence="2">LSX21</strain>
        <tissue evidence="2">Leaf</tissue>
    </source>
</reference>
<dbReference type="InterPro" id="IPR050180">
    <property type="entry name" value="RNR_Ribonuclease"/>
</dbReference>
<dbReference type="GO" id="GO:0000932">
    <property type="term" value="C:P-body"/>
    <property type="evidence" value="ECO:0007669"/>
    <property type="project" value="TreeGrafter"/>
</dbReference>
<protein>
    <submittedName>
        <fullName evidence="2">Ribonuclease II/R</fullName>
    </submittedName>
</protein>
<comment type="caution">
    <text evidence="2">The sequence shown here is derived from an EMBL/GenBank/DDBJ whole genome shotgun (WGS) entry which is preliminary data.</text>
</comment>
<proteinExistence type="predicted"/>
<name>A0AAN8VYX8_9MAGN</name>
<dbReference type="InterPro" id="IPR012340">
    <property type="entry name" value="NA-bd_OB-fold"/>
</dbReference>
<dbReference type="Proteomes" id="UP001370490">
    <property type="component" value="Unassembled WGS sequence"/>
</dbReference>
<dbReference type="GO" id="GO:0000175">
    <property type="term" value="F:3'-5'-RNA exonuclease activity"/>
    <property type="evidence" value="ECO:0007669"/>
    <property type="project" value="TreeGrafter"/>
</dbReference>
<dbReference type="Pfam" id="PF00773">
    <property type="entry name" value="RNB"/>
    <property type="match status" value="1"/>
</dbReference>
<dbReference type="SUPFAM" id="SSF50249">
    <property type="entry name" value="Nucleic acid-binding proteins"/>
    <property type="match status" value="1"/>
</dbReference>
<evidence type="ECO:0000259" key="1">
    <source>
        <dbReference type="Pfam" id="PF00773"/>
    </source>
</evidence>
<organism evidence="2 3">
    <name type="scientific">Dillenia turbinata</name>
    <dbReference type="NCBI Taxonomy" id="194707"/>
    <lineage>
        <taxon>Eukaryota</taxon>
        <taxon>Viridiplantae</taxon>
        <taxon>Streptophyta</taxon>
        <taxon>Embryophyta</taxon>
        <taxon>Tracheophyta</taxon>
        <taxon>Spermatophyta</taxon>
        <taxon>Magnoliopsida</taxon>
        <taxon>eudicotyledons</taxon>
        <taxon>Gunneridae</taxon>
        <taxon>Pentapetalae</taxon>
        <taxon>Dilleniales</taxon>
        <taxon>Dilleniaceae</taxon>
        <taxon>Dillenia</taxon>
    </lineage>
</organism>
<keyword evidence="3" id="KW-1185">Reference proteome</keyword>
<dbReference type="EMBL" id="JBAMMX010000004">
    <property type="protein sequence ID" value="KAK6942965.1"/>
    <property type="molecule type" value="Genomic_DNA"/>
</dbReference>
<evidence type="ECO:0000313" key="2">
    <source>
        <dbReference type="EMBL" id="KAK6942965.1"/>
    </source>
</evidence>